<reference evidence="3" key="2">
    <citation type="submission" date="2021-04" db="EMBL/GenBank/DDBJ databases">
        <authorList>
            <person name="Podell S."/>
        </authorList>
    </citation>
    <scope>NUCLEOTIDE SEQUENCE</scope>
    <source>
        <strain evidence="3">Hildebrandi</strain>
    </source>
</reference>
<dbReference type="InterPro" id="IPR056671">
    <property type="entry name" value="DUF7769"/>
</dbReference>
<protein>
    <recommendedName>
        <fullName evidence="2">DUF7769 domain-containing protein</fullName>
    </recommendedName>
</protein>
<feature type="domain" description="DUF7769" evidence="2">
    <location>
        <begin position="31"/>
        <end position="84"/>
    </location>
</feature>
<dbReference type="EMBL" id="JAGRRH010000021">
    <property type="protein sequence ID" value="KAG7346115.1"/>
    <property type="molecule type" value="Genomic_DNA"/>
</dbReference>
<dbReference type="PANTHER" id="PTHR47169">
    <property type="entry name" value="OS01G0541250 PROTEIN"/>
    <property type="match status" value="1"/>
</dbReference>
<dbReference type="AlphaFoldDB" id="A0A9K3KLX0"/>
<dbReference type="OrthoDB" id="46625at2759"/>
<evidence type="ECO:0000313" key="3">
    <source>
        <dbReference type="EMBL" id="KAG7346115.1"/>
    </source>
</evidence>
<dbReference type="PANTHER" id="PTHR47169:SF2">
    <property type="entry name" value="OS01G0541250 PROTEIN"/>
    <property type="match status" value="1"/>
</dbReference>
<accession>A0A9K3KLX0</accession>
<evidence type="ECO:0000256" key="1">
    <source>
        <dbReference type="SAM" id="MobiDB-lite"/>
    </source>
</evidence>
<evidence type="ECO:0000313" key="4">
    <source>
        <dbReference type="Proteomes" id="UP000693970"/>
    </source>
</evidence>
<feature type="region of interest" description="Disordered" evidence="1">
    <location>
        <begin position="1"/>
        <end position="34"/>
    </location>
</feature>
<reference evidence="3" key="1">
    <citation type="journal article" date="2021" name="Sci. Rep.">
        <title>Diploid genomic architecture of Nitzschia inconspicua, an elite biomass production diatom.</title>
        <authorList>
            <person name="Oliver A."/>
            <person name="Podell S."/>
            <person name="Pinowska A."/>
            <person name="Traller J.C."/>
            <person name="Smith S.R."/>
            <person name="McClure R."/>
            <person name="Beliaev A."/>
            <person name="Bohutskyi P."/>
            <person name="Hill E.A."/>
            <person name="Rabines A."/>
            <person name="Zheng H."/>
            <person name="Allen L.Z."/>
            <person name="Kuo A."/>
            <person name="Grigoriev I.V."/>
            <person name="Allen A.E."/>
            <person name="Hazlebeck D."/>
            <person name="Allen E.E."/>
        </authorList>
    </citation>
    <scope>NUCLEOTIDE SEQUENCE</scope>
    <source>
        <strain evidence="3">Hildebrandi</strain>
    </source>
</reference>
<feature type="compositionally biased region" description="Basic and acidic residues" evidence="1">
    <location>
        <begin position="14"/>
        <end position="23"/>
    </location>
</feature>
<organism evidence="3 4">
    <name type="scientific">Nitzschia inconspicua</name>
    <dbReference type="NCBI Taxonomy" id="303405"/>
    <lineage>
        <taxon>Eukaryota</taxon>
        <taxon>Sar</taxon>
        <taxon>Stramenopiles</taxon>
        <taxon>Ochrophyta</taxon>
        <taxon>Bacillariophyta</taxon>
        <taxon>Bacillariophyceae</taxon>
        <taxon>Bacillariophycidae</taxon>
        <taxon>Bacillariales</taxon>
        <taxon>Bacillariaceae</taxon>
        <taxon>Nitzschia</taxon>
    </lineage>
</organism>
<proteinExistence type="predicted"/>
<comment type="caution">
    <text evidence="3">The sequence shown here is derived from an EMBL/GenBank/DDBJ whole genome shotgun (WGS) entry which is preliminary data.</text>
</comment>
<evidence type="ECO:0000259" key="2">
    <source>
        <dbReference type="Pfam" id="PF24964"/>
    </source>
</evidence>
<keyword evidence="4" id="KW-1185">Reference proteome</keyword>
<dbReference type="Pfam" id="PF24964">
    <property type="entry name" value="DUF7769"/>
    <property type="match status" value="1"/>
</dbReference>
<name>A0A9K3KLX0_9STRA</name>
<gene>
    <name evidence="3" type="ORF">IV203_005183</name>
</gene>
<sequence>METAAAAPTLQEGSGHEVEEVGVPKRRGKPLSNSSRNAILQSLLSHSKNGALEFGAIARVAKHFEVTRQTVSNIWKRGKESVQQEGGVMVVDNRRKGRCGRKKKDYAELIAKIPAIPLSNRTCFRSTSMSTGIPIGSLHRVISKGGQGVRRLSSAVKPVLTEQNKKERIEYALKNIDFDRGLFKPMMDVVHVDEKWFYMKKVNRTYFLADGEEEPHRTCKSKRFIEKVMFLAAVARPRFDTARNCRFDGKIGIWPMTHMIQAQRSSRNRPAGTMVMKPLPNITKEVYRQFICEKVIPAINEKWPRCHRSVPIKIQQDNAKPHLIREDDPLLVAAIAATGMHISLLNQPPNSPDMNVLDLGYFNAIQSLQHRTDTTSIPALVKAVEDSFAELDYAKLNKVFLTLQKCLESIILCGGGNNYKMPHVHKDQLARQGQLPVSIEVTDELRQRIQLLEADAVPGEDVVAAQENNMI</sequence>
<dbReference type="Proteomes" id="UP000693970">
    <property type="component" value="Unassembled WGS sequence"/>
</dbReference>